<evidence type="ECO:0000313" key="6">
    <source>
        <dbReference type="Proteomes" id="UP001063782"/>
    </source>
</evidence>
<evidence type="ECO:0000256" key="1">
    <source>
        <dbReference type="ARBA" id="ARBA00007261"/>
    </source>
</evidence>
<gene>
    <name evidence="5" type="ORF">LU297_00420</name>
</gene>
<sequence>MPSKPISFAKTTALGLIAGSALSLLACTTPATQQLSYHTPSKTAQDTHQNHHKQQVVDYTLDNGLRVIIKPQKSPLVMTQIWYKVGSNDEPVGKGGLSHFLEHMMFKDSAGIDGDVYDQIVSQVGGSRNAFTTSNYTSYYQLLPANQYPLGLEIESNRMRGLVFDDEKLAKEKEVVKEERRQRTDDSPMAKAFEEFAPALFPDNNNARPIIGYMNEIEGLNKADLQAWYDTYYYANNAVLVIVGGVNVDEAKHWVQKYFAHLPSRPMPKRPSLHQKSHRGYQHIISHQQVTVPSLLMAFNTPTIATTDAKEAYALELVSDLLNGSQSARLRKNLLRNKQMVSQINVHYDAHDFGDGVLMISATPREGVSLDEVSSAILAQIDELAYGQIAPHELQRGQVGLKAALILRNDSITGQARSLGQLAVMGLGLDTPEKMPKLLAQIGTTDIQRVIKKYLTKDNLSVMYVLPKAKPVDDKK</sequence>
<proteinExistence type="inferred from homology"/>
<dbReference type="Proteomes" id="UP001063782">
    <property type="component" value="Chromosome"/>
</dbReference>
<dbReference type="PANTHER" id="PTHR11851">
    <property type="entry name" value="METALLOPROTEASE"/>
    <property type="match status" value="1"/>
</dbReference>
<reference evidence="5" key="1">
    <citation type="submission" date="2021-12" db="EMBL/GenBank/DDBJ databases">
        <title>taxonomy of Moraxella sp. ZY201224.</title>
        <authorList>
            <person name="Li F."/>
        </authorList>
    </citation>
    <scope>NUCLEOTIDE SEQUENCE</scope>
    <source>
        <strain evidence="5">ZY201224</strain>
    </source>
</reference>
<dbReference type="Pfam" id="PF00675">
    <property type="entry name" value="Peptidase_M16"/>
    <property type="match status" value="1"/>
</dbReference>
<dbReference type="InterPro" id="IPR050361">
    <property type="entry name" value="MPP/UQCRC_Complex"/>
</dbReference>
<feature type="signal peptide" evidence="2">
    <location>
        <begin position="1"/>
        <end position="26"/>
    </location>
</feature>
<dbReference type="InterPro" id="IPR011765">
    <property type="entry name" value="Pept_M16_N"/>
</dbReference>
<evidence type="ECO:0000256" key="2">
    <source>
        <dbReference type="SAM" id="SignalP"/>
    </source>
</evidence>
<organism evidence="5 6">
    <name type="scientific">Moraxella nasicaprae</name>
    <dbReference type="NCBI Taxonomy" id="2904122"/>
    <lineage>
        <taxon>Bacteria</taxon>
        <taxon>Pseudomonadati</taxon>
        <taxon>Pseudomonadota</taxon>
        <taxon>Gammaproteobacteria</taxon>
        <taxon>Moraxellales</taxon>
        <taxon>Moraxellaceae</taxon>
        <taxon>Moraxella</taxon>
    </lineage>
</organism>
<feature type="domain" description="Peptidase M16 C-terminal" evidence="4">
    <location>
        <begin position="220"/>
        <end position="398"/>
    </location>
</feature>
<dbReference type="InterPro" id="IPR011249">
    <property type="entry name" value="Metalloenz_LuxS/M16"/>
</dbReference>
<feature type="chain" id="PRO_5047115727" evidence="2">
    <location>
        <begin position="27"/>
        <end position="476"/>
    </location>
</feature>
<comment type="similarity">
    <text evidence="1">Belongs to the peptidase M16 family.</text>
</comment>
<feature type="domain" description="Peptidase M16 N-terminal" evidence="3">
    <location>
        <begin position="73"/>
        <end position="211"/>
    </location>
</feature>
<dbReference type="Pfam" id="PF05193">
    <property type="entry name" value="Peptidase_M16_C"/>
    <property type="match status" value="1"/>
</dbReference>
<dbReference type="EMBL" id="CP089977">
    <property type="protein sequence ID" value="UXZ04956.1"/>
    <property type="molecule type" value="Genomic_DNA"/>
</dbReference>
<keyword evidence="2" id="KW-0732">Signal</keyword>
<dbReference type="PANTHER" id="PTHR11851:SF49">
    <property type="entry name" value="MITOCHONDRIAL-PROCESSING PEPTIDASE SUBUNIT ALPHA"/>
    <property type="match status" value="1"/>
</dbReference>
<name>A0ABY6F4C9_9GAMM</name>
<dbReference type="RefSeq" id="WP_263076457.1">
    <property type="nucleotide sequence ID" value="NZ_CP089977.1"/>
</dbReference>
<evidence type="ECO:0000259" key="4">
    <source>
        <dbReference type="Pfam" id="PF05193"/>
    </source>
</evidence>
<dbReference type="InterPro" id="IPR007863">
    <property type="entry name" value="Peptidase_M16_C"/>
</dbReference>
<keyword evidence="6" id="KW-1185">Reference proteome</keyword>
<evidence type="ECO:0000313" key="5">
    <source>
        <dbReference type="EMBL" id="UXZ04956.1"/>
    </source>
</evidence>
<protein>
    <submittedName>
        <fullName evidence="5">Insulinase family protein</fullName>
    </submittedName>
</protein>
<dbReference type="SUPFAM" id="SSF63411">
    <property type="entry name" value="LuxS/MPP-like metallohydrolase"/>
    <property type="match status" value="2"/>
</dbReference>
<evidence type="ECO:0000259" key="3">
    <source>
        <dbReference type="Pfam" id="PF00675"/>
    </source>
</evidence>
<dbReference type="PROSITE" id="PS51257">
    <property type="entry name" value="PROKAR_LIPOPROTEIN"/>
    <property type="match status" value="1"/>
</dbReference>
<dbReference type="Gene3D" id="3.30.830.10">
    <property type="entry name" value="Metalloenzyme, LuxS/M16 peptidase-like"/>
    <property type="match status" value="2"/>
</dbReference>
<accession>A0ABY6F4C9</accession>